<keyword evidence="9 10" id="KW-0520">NAD</keyword>
<dbReference type="EMBL" id="QICD01000002">
    <property type="protein sequence ID" value="RNL48445.1"/>
    <property type="molecule type" value="Genomic_DNA"/>
</dbReference>
<dbReference type="InterPro" id="IPR040131">
    <property type="entry name" value="MnmG_N"/>
</dbReference>
<evidence type="ECO:0000256" key="9">
    <source>
        <dbReference type="ARBA" id="ARBA00023027"/>
    </source>
</evidence>
<dbReference type="NCBIfam" id="NF003739">
    <property type="entry name" value="PRK05335.1"/>
    <property type="match status" value="1"/>
</dbReference>
<keyword evidence="8 10" id="KW-0521">NADP</keyword>
<dbReference type="GO" id="GO:0030488">
    <property type="term" value="P:tRNA methylation"/>
    <property type="evidence" value="ECO:0007669"/>
    <property type="project" value="TreeGrafter"/>
</dbReference>
<evidence type="ECO:0000313" key="13">
    <source>
        <dbReference type="Proteomes" id="UP000278632"/>
    </source>
</evidence>
<feature type="domain" description="MnmG N-terminal" evidence="11">
    <location>
        <begin position="6"/>
        <end position="380"/>
    </location>
</feature>
<dbReference type="InterPro" id="IPR004417">
    <property type="entry name" value="TrmFO"/>
</dbReference>
<dbReference type="GO" id="GO:0005829">
    <property type="term" value="C:cytosol"/>
    <property type="evidence" value="ECO:0007669"/>
    <property type="project" value="TreeGrafter"/>
</dbReference>
<sequence>MSNSTVTILGAGLAGSEAALQLADRGARVRLVEMRPVSSTPVHVSSDCAELVCSNSLKSTKPQSAAGMLKRELALLGSQVYAAAERNAVPAGGALAVDRAAFSADVTARIAAHPLIELVREEATGLAAYAQGADALVVATGPLTSDALAEDLARFTGGEHLAFYDAAAPIVMADSLDFDKLFRQSRYEDAETGAGDYLNAPFSREEYETFIEELVNAERVIKRDFETRDLFQACQPIEEIARKGADAPRFGTLKPVGLTDPRTGRRPWAALQLRAEDAQGMSYNLVGFQTNLTFPEQRRVFRMIPGLENAEFARYGVMHRNTFVDAPRLLDAQLRLRLDALPDSTVPVFVAGQLAGTEGYCEAIRSGLHVALSTTAFLKGQSLPELPRDTAFGALMAYATDPATVDYQPMHVNFGIMAPLDRHIRSKRDRYAAYAERGEQALLTYRDGLAACGLLSSAEADVEAGRGETCFDAR</sequence>
<dbReference type="Gene3D" id="3.50.50.60">
    <property type="entry name" value="FAD/NAD(P)-binding domain"/>
    <property type="match status" value="2"/>
</dbReference>
<comment type="subcellular location">
    <subcellularLocation>
        <location evidence="10">Cytoplasm</location>
    </subcellularLocation>
</comment>
<gene>
    <name evidence="12" type="primary">gid</name>
    <name evidence="10" type="synonym">trmFO</name>
    <name evidence="12" type="ORF">DMP08_02215</name>
</gene>
<comment type="function">
    <text evidence="10">Catalyzes the folate-dependent formation of 5-methyl-uridine at position 54 (M-5-U54) in all tRNAs.</text>
</comment>
<keyword evidence="7 10" id="KW-0274">FAD</keyword>
<keyword evidence="5 10" id="KW-0808">Transferase</keyword>
<comment type="cofactor">
    <cofactor evidence="1 10">
        <name>FAD</name>
        <dbReference type="ChEBI" id="CHEBI:57692"/>
    </cofactor>
</comment>
<evidence type="ECO:0000256" key="4">
    <source>
        <dbReference type="ARBA" id="ARBA00022630"/>
    </source>
</evidence>
<evidence type="ECO:0000256" key="2">
    <source>
        <dbReference type="ARBA" id="ARBA00022490"/>
    </source>
</evidence>
<comment type="catalytic activity">
    <reaction evidence="10">
        <text>uridine(54) in tRNA + (6R)-5,10-methylene-5,6,7,8-tetrahydrofolate + NADH + H(+) = 5-methyluridine(54) in tRNA + (6S)-5,6,7,8-tetrahydrofolate + NAD(+)</text>
        <dbReference type="Rhea" id="RHEA:16873"/>
        <dbReference type="Rhea" id="RHEA-COMP:10167"/>
        <dbReference type="Rhea" id="RHEA-COMP:10193"/>
        <dbReference type="ChEBI" id="CHEBI:15378"/>
        <dbReference type="ChEBI" id="CHEBI:15636"/>
        <dbReference type="ChEBI" id="CHEBI:57453"/>
        <dbReference type="ChEBI" id="CHEBI:57540"/>
        <dbReference type="ChEBI" id="CHEBI:57945"/>
        <dbReference type="ChEBI" id="CHEBI:65315"/>
        <dbReference type="ChEBI" id="CHEBI:74447"/>
        <dbReference type="EC" id="2.1.1.74"/>
    </reaction>
</comment>
<evidence type="ECO:0000259" key="11">
    <source>
        <dbReference type="Pfam" id="PF01134"/>
    </source>
</evidence>
<dbReference type="OrthoDB" id="9803114at2"/>
<dbReference type="GO" id="GO:0002098">
    <property type="term" value="P:tRNA wobble uridine modification"/>
    <property type="evidence" value="ECO:0007669"/>
    <property type="project" value="TreeGrafter"/>
</dbReference>
<evidence type="ECO:0000256" key="10">
    <source>
        <dbReference type="HAMAP-Rule" id="MF_01037"/>
    </source>
</evidence>
<keyword evidence="6 10" id="KW-0819">tRNA processing</keyword>
<keyword evidence="13" id="KW-1185">Reference proteome</keyword>
<comment type="catalytic activity">
    <reaction evidence="10">
        <text>uridine(54) in tRNA + (6R)-5,10-methylene-5,6,7,8-tetrahydrofolate + NADPH + H(+) = 5-methyluridine(54) in tRNA + (6S)-5,6,7,8-tetrahydrofolate + NADP(+)</text>
        <dbReference type="Rhea" id="RHEA:62372"/>
        <dbReference type="Rhea" id="RHEA-COMP:10167"/>
        <dbReference type="Rhea" id="RHEA-COMP:10193"/>
        <dbReference type="ChEBI" id="CHEBI:15378"/>
        <dbReference type="ChEBI" id="CHEBI:15636"/>
        <dbReference type="ChEBI" id="CHEBI:57453"/>
        <dbReference type="ChEBI" id="CHEBI:57783"/>
        <dbReference type="ChEBI" id="CHEBI:58349"/>
        <dbReference type="ChEBI" id="CHEBI:65315"/>
        <dbReference type="ChEBI" id="CHEBI:74447"/>
        <dbReference type="EC" id="2.1.1.74"/>
    </reaction>
</comment>
<keyword evidence="4 10" id="KW-0285">Flavoprotein</keyword>
<feature type="binding site" evidence="10">
    <location>
        <begin position="10"/>
        <end position="15"/>
    </location>
    <ligand>
        <name>FAD</name>
        <dbReference type="ChEBI" id="CHEBI:57692"/>
    </ligand>
</feature>
<evidence type="ECO:0000256" key="6">
    <source>
        <dbReference type="ARBA" id="ARBA00022694"/>
    </source>
</evidence>
<dbReference type="Proteomes" id="UP000278632">
    <property type="component" value="Unassembled WGS sequence"/>
</dbReference>
<evidence type="ECO:0000256" key="7">
    <source>
        <dbReference type="ARBA" id="ARBA00022827"/>
    </source>
</evidence>
<dbReference type="SUPFAM" id="SSF51905">
    <property type="entry name" value="FAD/NAD(P)-binding domain"/>
    <property type="match status" value="1"/>
</dbReference>
<name>A0A3N0BKA6_9ACTN</name>
<dbReference type="GO" id="GO:0047151">
    <property type="term" value="F:tRNA (uracil(54)-C5)-methyltransferase activity, 5,10-methylenetetrahydrofolate-dependent"/>
    <property type="evidence" value="ECO:0007669"/>
    <property type="project" value="UniProtKB-UniRule"/>
</dbReference>
<evidence type="ECO:0000313" key="12">
    <source>
        <dbReference type="EMBL" id="RNL48445.1"/>
    </source>
</evidence>
<dbReference type="EC" id="2.1.1.74" evidence="10"/>
<comment type="similarity">
    <text evidence="10">Belongs to the MnmG family. TrmFO subfamily.</text>
</comment>
<keyword evidence="3 10" id="KW-0489">Methyltransferase</keyword>
<comment type="caution">
    <text evidence="12">The sequence shown here is derived from an EMBL/GenBank/DDBJ whole genome shotgun (WGS) entry which is preliminary data.</text>
</comment>
<dbReference type="HAMAP" id="MF_01037">
    <property type="entry name" value="TrmFO"/>
    <property type="match status" value="1"/>
</dbReference>
<accession>A0A3N0BKA6</accession>
<evidence type="ECO:0000256" key="5">
    <source>
        <dbReference type="ARBA" id="ARBA00022679"/>
    </source>
</evidence>
<organism evidence="12 13">
    <name type="scientific">Paraeggerthella hongkongensis</name>
    <dbReference type="NCBI Taxonomy" id="230658"/>
    <lineage>
        <taxon>Bacteria</taxon>
        <taxon>Bacillati</taxon>
        <taxon>Actinomycetota</taxon>
        <taxon>Coriobacteriia</taxon>
        <taxon>Eggerthellales</taxon>
        <taxon>Eggerthellaceae</taxon>
        <taxon>Paraeggerthella</taxon>
    </lineage>
</organism>
<dbReference type="NCBIfam" id="TIGR00137">
    <property type="entry name" value="gid_trmFO"/>
    <property type="match status" value="1"/>
</dbReference>
<dbReference type="InterPro" id="IPR036188">
    <property type="entry name" value="FAD/NAD-bd_sf"/>
</dbReference>
<dbReference type="AlphaFoldDB" id="A0A3N0BKA6"/>
<protein>
    <recommendedName>
        <fullName evidence="10">Methylenetetrahydrofolate--tRNA-(uracil-5-)-methyltransferase TrmFO</fullName>
        <ecNumber evidence="10">2.1.1.74</ecNumber>
    </recommendedName>
    <alternativeName>
        <fullName evidence="10">Folate-dependent tRNA (uracil-5-)-methyltransferase</fullName>
    </alternativeName>
    <alternativeName>
        <fullName evidence="10">Folate-dependent tRNA(M-5-U54)-methyltransferase</fullName>
    </alternativeName>
</protein>
<proteinExistence type="inferred from homology"/>
<dbReference type="InterPro" id="IPR002218">
    <property type="entry name" value="MnmG-rel"/>
</dbReference>
<dbReference type="RefSeq" id="WP_123191363.1">
    <property type="nucleotide sequence ID" value="NZ_QICD01000002.1"/>
</dbReference>
<reference evidence="13" key="1">
    <citation type="submission" date="2018-05" db="EMBL/GenBank/DDBJ databases">
        <title>Genome Sequencing of selected type strains of the family Eggerthellaceae.</title>
        <authorList>
            <person name="Danylec N."/>
            <person name="Stoll D.A."/>
            <person name="Doetsch A."/>
            <person name="Huch M."/>
        </authorList>
    </citation>
    <scope>NUCLEOTIDE SEQUENCE [LARGE SCALE GENOMIC DNA]</scope>
    <source>
        <strain evidence="13">DSM 16106</strain>
    </source>
</reference>
<dbReference type="PANTHER" id="PTHR11806:SF2">
    <property type="entry name" value="METHYLENETETRAHYDROFOLATE--TRNA-(URACIL-5-)-METHYLTRANSFERASE TRMFO"/>
    <property type="match status" value="1"/>
</dbReference>
<evidence type="ECO:0000256" key="3">
    <source>
        <dbReference type="ARBA" id="ARBA00022603"/>
    </source>
</evidence>
<dbReference type="PANTHER" id="PTHR11806">
    <property type="entry name" value="GLUCOSE INHIBITED DIVISION PROTEIN A"/>
    <property type="match status" value="1"/>
</dbReference>
<evidence type="ECO:0000256" key="8">
    <source>
        <dbReference type="ARBA" id="ARBA00022857"/>
    </source>
</evidence>
<dbReference type="Pfam" id="PF01134">
    <property type="entry name" value="GIDA"/>
    <property type="match status" value="1"/>
</dbReference>
<keyword evidence="2 10" id="KW-0963">Cytoplasm</keyword>
<dbReference type="GO" id="GO:0050660">
    <property type="term" value="F:flavin adenine dinucleotide binding"/>
    <property type="evidence" value="ECO:0007669"/>
    <property type="project" value="UniProtKB-UniRule"/>
</dbReference>
<evidence type="ECO:0000256" key="1">
    <source>
        <dbReference type="ARBA" id="ARBA00001974"/>
    </source>
</evidence>